<evidence type="ECO:0000256" key="8">
    <source>
        <dbReference type="ARBA" id="ARBA00022692"/>
    </source>
</evidence>
<reference evidence="17 18" key="1">
    <citation type="journal article" date="2010" name="J. Bacteriol.">
        <title>Genome sequence of the oligotrophic marine Gammaproteobacterium HTCC2143, isolated from the Oregon Coast.</title>
        <authorList>
            <person name="Oh H.M."/>
            <person name="Kang I."/>
            <person name="Ferriera S."/>
            <person name="Giovannoni S.J."/>
            <person name="Cho J.C."/>
        </authorList>
    </citation>
    <scope>NUCLEOTIDE SEQUENCE [LARGE SCALE GENOMIC DNA]</scope>
    <source>
        <strain evidence="17 18">HTCC2143</strain>
    </source>
</reference>
<evidence type="ECO:0000259" key="15">
    <source>
        <dbReference type="Pfam" id="PF02687"/>
    </source>
</evidence>
<dbReference type="PANTHER" id="PTHR47755">
    <property type="entry name" value="CELL DIVISION PROTEIN FTSX"/>
    <property type="match status" value="1"/>
</dbReference>
<feature type="domain" description="ABC3 transporter permease C-terminal" evidence="15">
    <location>
        <begin position="213"/>
        <end position="291"/>
    </location>
</feature>
<dbReference type="OrthoDB" id="9813411at2"/>
<dbReference type="EMBL" id="AAVT01000001">
    <property type="protein sequence ID" value="EAW32836.1"/>
    <property type="molecule type" value="Genomic_DNA"/>
</dbReference>
<dbReference type="InterPro" id="IPR004513">
    <property type="entry name" value="FtsX"/>
</dbReference>
<evidence type="ECO:0000256" key="3">
    <source>
        <dbReference type="ARBA" id="ARBA00011160"/>
    </source>
</evidence>
<comment type="subunit">
    <text evidence="3">Forms a membrane-associated complex with FtsE.</text>
</comment>
<keyword evidence="8 14" id="KW-0812">Transmembrane</keyword>
<feature type="transmembrane region" description="Helical" evidence="14">
    <location>
        <begin position="263"/>
        <end position="284"/>
    </location>
</feature>
<dbReference type="STRING" id="247633.GP2143_16311"/>
<sequence length="338" mass="36740">MSLGDGRPHGVRADSRNSRKDKGASQSRTGIRDKVSSYKAHHQLVASDSLLRLLQAPVASLMTWLVIGIALALPTGLLVVLANVESVSSGWDGAAQISLFVNKAVSESDGRQLAKKLELREDIAEVEFISQSQALAEFQSLSGYGDVLEHLDQNPLPSVIVIRPMEQQTATTAIEQLYLELKALPQIEQAIIDLEWVQRLYGIMALSKRMTFALAALLSFGVLLVIGNTIRLAIESRRDEIVIVKLVGATNAFVRRPFLYTGLWYGLGGGLVSWFIVTVVVVWLSGPVADLAGLYQSQFELLGLGFGETLLLWLASGTLGLAGAWLAVSRHLGKIEPR</sequence>
<comment type="similarity">
    <text evidence="2 12">Belongs to the ABC-4 integral membrane protein family. FtsX subfamily.</text>
</comment>
<dbReference type="PANTHER" id="PTHR47755:SF1">
    <property type="entry name" value="CELL DIVISION PROTEIN FTSX"/>
    <property type="match status" value="1"/>
</dbReference>
<feature type="region of interest" description="Disordered" evidence="13">
    <location>
        <begin position="1"/>
        <end position="32"/>
    </location>
</feature>
<keyword evidence="18" id="KW-1185">Reference proteome</keyword>
<feature type="transmembrane region" description="Helical" evidence="14">
    <location>
        <begin position="304"/>
        <end position="328"/>
    </location>
</feature>
<evidence type="ECO:0000256" key="5">
    <source>
        <dbReference type="ARBA" id="ARBA00022475"/>
    </source>
</evidence>
<keyword evidence="5 12" id="KW-1003">Cell membrane</keyword>
<dbReference type="AlphaFoldDB" id="A0Y9N2"/>
<proteinExistence type="inferred from homology"/>
<evidence type="ECO:0000256" key="13">
    <source>
        <dbReference type="SAM" id="MobiDB-lite"/>
    </source>
</evidence>
<evidence type="ECO:0000256" key="9">
    <source>
        <dbReference type="ARBA" id="ARBA00022989"/>
    </source>
</evidence>
<evidence type="ECO:0000256" key="4">
    <source>
        <dbReference type="ARBA" id="ARBA00021907"/>
    </source>
</evidence>
<evidence type="ECO:0000256" key="2">
    <source>
        <dbReference type="ARBA" id="ARBA00007379"/>
    </source>
</evidence>
<organism evidence="17 18">
    <name type="scientific">marine gamma proteobacterium HTCC2143</name>
    <dbReference type="NCBI Taxonomy" id="247633"/>
    <lineage>
        <taxon>Bacteria</taxon>
        <taxon>Pseudomonadati</taxon>
        <taxon>Pseudomonadota</taxon>
        <taxon>Gammaproteobacteria</taxon>
        <taxon>Cellvibrionales</taxon>
        <taxon>Spongiibacteraceae</taxon>
        <taxon>BD1-7 clade</taxon>
    </lineage>
</organism>
<dbReference type="PIRSF" id="PIRSF003097">
    <property type="entry name" value="FtsX"/>
    <property type="match status" value="1"/>
</dbReference>
<dbReference type="GO" id="GO:0005886">
    <property type="term" value="C:plasma membrane"/>
    <property type="evidence" value="ECO:0007669"/>
    <property type="project" value="UniProtKB-SubCell"/>
</dbReference>
<evidence type="ECO:0000256" key="12">
    <source>
        <dbReference type="PIRNR" id="PIRNR003097"/>
    </source>
</evidence>
<evidence type="ECO:0000256" key="1">
    <source>
        <dbReference type="ARBA" id="ARBA00004429"/>
    </source>
</evidence>
<dbReference type="NCBIfam" id="TIGR00439">
    <property type="entry name" value="FtsX_Gneg"/>
    <property type="match status" value="1"/>
</dbReference>
<name>A0Y9N2_9GAMM</name>
<dbReference type="InterPro" id="IPR003838">
    <property type="entry name" value="ABC3_permease_C"/>
</dbReference>
<dbReference type="GO" id="GO:0051301">
    <property type="term" value="P:cell division"/>
    <property type="evidence" value="ECO:0007669"/>
    <property type="project" value="UniProtKB-KW"/>
</dbReference>
<keyword evidence="10 12" id="KW-0472">Membrane</keyword>
<gene>
    <name evidence="17" type="ORF">GP2143_16311</name>
</gene>
<evidence type="ECO:0000259" key="16">
    <source>
        <dbReference type="Pfam" id="PF18075"/>
    </source>
</evidence>
<dbReference type="Pfam" id="PF18075">
    <property type="entry name" value="FtsX_ECD"/>
    <property type="match status" value="1"/>
</dbReference>
<evidence type="ECO:0000256" key="10">
    <source>
        <dbReference type="ARBA" id="ARBA00023136"/>
    </source>
</evidence>
<dbReference type="Pfam" id="PF02687">
    <property type="entry name" value="FtsX"/>
    <property type="match status" value="1"/>
</dbReference>
<evidence type="ECO:0000313" key="18">
    <source>
        <dbReference type="Proteomes" id="UP000004931"/>
    </source>
</evidence>
<dbReference type="InterPro" id="IPR047590">
    <property type="entry name" value="FtsX_proteobact-type"/>
</dbReference>
<feature type="domain" description="FtsX extracellular" evidence="16">
    <location>
        <begin position="96"/>
        <end position="189"/>
    </location>
</feature>
<comment type="function">
    <text evidence="12">Part of the ABC transporter FtsEX involved in cellular division.</text>
</comment>
<protein>
    <recommendedName>
        <fullName evidence="4 12">Cell division protein FtsX</fullName>
    </recommendedName>
</protein>
<dbReference type="Gene3D" id="3.30.70.3040">
    <property type="match status" value="1"/>
</dbReference>
<dbReference type="GO" id="GO:0032153">
    <property type="term" value="C:cell division site"/>
    <property type="evidence" value="ECO:0007669"/>
    <property type="project" value="TreeGrafter"/>
</dbReference>
<keyword evidence="6 12" id="KW-0997">Cell inner membrane</keyword>
<evidence type="ECO:0000256" key="14">
    <source>
        <dbReference type="SAM" id="Phobius"/>
    </source>
</evidence>
<feature type="compositionally biased region" description="Basic and acidic residues" evidence="13">
    <location>
        <begin position="1"/>
        <end position="23"/>
    </location>
</feature>
<keyword evidence="11 12" id="KW-0131">Cell cycle</keyword>
<dbReference type="eggNOG" id="COG2177">
    <property type="taxonomic scope" value="Bacteria"/>
</dbReference>
<comment type="subcellular location">
    <subcellularLocation>
        <location evidence="1">Cell inner membrane</location>
        <topology evidence="1">Multi-pass membrane protein</topology>
    </subcellularLocation>
</comment>
<evidence type="ECO:0000256" key="11">
    <source>
        <dbReference type="ARBA" id="ARBA00023306"/>
    </source>
</evidence>
<evidence type="ECO:0000313" key="17">
    <source>
        <dbReference type="EMBL" id="EAW32836.1"/>
    </source>
</evidence>
<feature type="transmembrane region" description="Helical" evidence="14">
    <location>
        <begin position="210"/>
        <end position="230"/>
    </location>
</feature>
<keyword evidence="7 12" id="KW-0132">Cell division</keyword>
<evidence type="ECO:0000256" key="6">
    <source>
        <dbReference type="ARBA" id="ARBA00022519"/>
    </source>
</evidence>
<evidence type="ECO:0000256" key="7">
    <source>
        <dbReference type="ARBA" id="ARBA00022618"/>
    </source>
</evidence>
<dbReference type="Proteomes" id="UP000004931">
    <property type="component" value="Unassembled WGS sequence"/>
</dbReference>
<comment type="caution">
    <text evidence="17">The sequence shown here is derived from an EMBL/GenBank/DDBJ whole genome shotgun (WGS) entry which is preliminary data.</text>
</comment>
<accession>A0Y9N2</accession>
<dbReference type="InterPro" id="IPR040690">
    <property type="entry name" value="FtsX_ECD"/>
</dbReference>
<keyword evidence="9 14" id="KW-1133">Transmembrane helix</keyword>